<dbReference type="HOGENOM" id="CLU_1935575_0_0_6"/>
<dbReference type="EMBL" id="CP002738">
    <property type="protein sequence ID" value="AEG01973.1"/>
    <property type="molecule type" value="Genomic_DNA"/>
</dbReference>
<accession>F9ZVJ1</accession>
<reference evidence="2" key="3">
    <citation type="submission" date="2011-05" db="EMBL/GenBank/DDBJ databases">
        <title>Complete sequence of Methylomonas methanica MC09.</title>
        <authorList>
            <consortium name="US DOE Joint Genome Institute"/>
            <person name="Lucas S."/>
            <person name="Han J."/>
            <person name="Lapidus A."/>
            <person name="Cheng J.-F."/>
            <person name="Goodwin L."/>
            <person name="Pitluck S."/>
            <person name="Peters L."/>
            <person name="Mikhailova N."/>
            <person name="Teshima H."/>
            <person name="Han C."/>
            <person name="Tapia R."/>
            <person name="Land M."/>
            <person name="Hauser L."/>
            <person name="Kyrpides N."/>
            <person name="Ivanova N."/>
            <person name="Pagani I."/>
            <person name="Stein L."/>
            <person name="Woyke T."/>
        </authorList>
    </citation>
    <scope>NUCLEOTIDE SEQUENCE [LARGE SCALE GENOMIC DNA]</scope>
    <source>
        <strain evidence="2">MC09</strain>
    </source>
</reference>
<dbReference type="STRING" id="857087.Metme_3612"/>
<proteinExistence type="predicted"/>
<protein>
    <submittedName>
        <fullName evidence="1">Uncharacterized protein</fullName>
    </submittedName>
</protein>
<dbReference type="OrthoDB" id="5572464at2"/>
<dbReference type="eggNOG" id="ENOG5031NFN">
    <property type="taxonomic scope" value="Bacteria"/>
</dbReference>
<name>F9ZVJ1_METMM</name>
<organism evidence="1 2">
    <name type="scientific">Methylomonas methanica (strain DSM 25384 / MC09)</name>
    <dbReference type="NCBI Taxonomy" id="857087"/>
    <lineage>
        <taxon>Bacteria</taxon>
        <taxon>Pseudomonadati</taxon>
        <taxon>Pseudomonadota</taxon>
        <taxon>Gammaproteobacteria</taxon>
        <taxon>Methylococcales</taxon>
        <taxon>Methylococcaceae</taxon>
        <taxon>Methylomonas</taxon>
    </lineage>
</organism>
<evidence type="ECO:0000313" key="1">
    <source>
        <dbReference type="EMBL" id="AEG01973.1"/>
    </source>
</evidence>
<reference key="2">
    <citation type="submission" date="2011-05" db="EMBL/GenBank/DDBJ databases">
        <title>Complete genome sequence of the aerobic marine methanotroph Methylomonas methanica MC09.</title>
        <authorList>
            <person name="Boden R."/>
            <person name="Cunliffe M."/>
            <person name="Scanlan J."/>
            <person name="Moussard H."/>
            <person name="Kits K.D."/>
            <person name="Klotz M."/>
            <person name="Jetten M."/>
            <person name="Vuilleumier S."/>
            <person name="Han J."/>
            <person name="Peters L."/>
            <person name="Mikhailova N."/>
            <person name="Teshima H."/>
            <person name="Tapia R."/>
            <person name="Kyrpides N."/>
            <person name="Ivanova N."/>
            <person name="Pagani I."/>
            <person name="Cheng J.-F."/>
            <person name="Goodwin L."/>
            <person name="Han C."/>
            <person name="Hauser L."/>
            <person name="Land M."/>
            <person name="Lapidus A."/>
            <person name="Lucas S."/>
            <person name="Pitluck S."/>
            <person name="Woyke T."/>
            <person name="Stein L.Y."/>
            <person name="Murrell C."/>
        </authorList>
    </citation>
    <scope>NUCLEOTIDE SEQUENCE</scope>
    <source>
        <strain>MC09</strain>
    </source>
</reference>
<evidence type="ECO:0000313" key="2">
    <source>
        <dbReference type="Proteomes" id="UP000008888"/>
    </source>
</evidence>
<keyword evidence="2" id="KW-1185">Reference proteome</keyword>
<dbReference type="RefSeq" id="WP_013820192.1">
    <property type="nucleotide sequence ID" value="NC_015572.1"/>
</dbReference>
<dbReference type="KEGG" id="mmt:Metme_3612"/>
<reference evidence="1 2" key="1">
    <citation type="journal article" date="2011" name="J. Bacteriol.">
        <title>Complete Genome Sequence of the Aerobic Marine Methanotroph Methylomonas methanica MC09.</title>
        <authorList>
            <person name="Boden R."/>
            <person name="Cunliffe M."/>
            <person name="Scanlan J."/>
            <person name="Moussard H."/>
            <person name="Kits K.D."/>
            <person name="Klotz M.G."/>
            <person name="Jetten M.S."/>
            <person name="Vuilleumier S."/>
            <person name="Han J."/>
            <person name="Peters L."/>
            <person name="Mikhailova N."/>
            <person name="Teshima H."/>
            <person name="Tapia R."/>
            <person name="Kyrpides N."/>
            <person name="Ivanova N."/>
            <person name="Pagani I."/>
            <person name="Cheng J.F."/>
            <person name="Goodwin L."/>
            <person name="Han C."/>
            <person name="Hauser L."/>
            <person name="Land M.L."/>
            <person name="Lapidus A."/>
            <person name="Lucas S."/>
            <person name="Pitluck S."/>
            <person name="Woyke T."/>
            <person name="Stein L."/>
            <person name="Murrell J.C."/>
        </authorList>
    </citation>
    <scope>NUCLEOTIDE SEQUENCE [LARGE SCALE GENOMIC DNA]</scope>
    <source>
        <strain evidence="1 2">MC09</strain>
    </source>
</reference>
<dbReference type="AlphaFoldDB" id="F9ZVJ1"/>
<dbReference type="Proteomes" id="UP000008888">
    <property type="component" value="Chromosome"/>
</dbReference>
<sequence length="130" mass="14315">MGKSPLLAFWLVVLPACTHSKSLSPDAPDANRGYFADALNCRQSALRTEAIKVPTAHSMSVIEVPTTYDTGKFVVCMAYAERPVSRVDLSDYLNISSTCLNEARNMANPDDAYADCIQRSRLNIEIITDK</sequence>
<gene>
    <name evidence="1" type="ordered locus">Metme_3612</name>
</gene>